<feature type="compositionally biased region" description="Polar residues" evidence="1">
    <location>
        <begin position="124"/>
        <end position="134"/>
    </location>
</feature>
<dbReference type="AlphaFoldDB" id="A0A3A2ZLL0"/>
<evidence type="ECO:0000313" key="3">
    <source>
        <dbReference type="Proteomes" id="UP000266188"/>
    </source>
</evidence>
<reference evidence="3" key="1">
    <citation type="submission" date="2017-02" db="EMBL/GenBank/DDBJ databases">
        <authorList>
            <person name="Tafer H."/>
            <person name="Lopandic K."/>
        </authorList>
    </citation>
    <scope>NUCLEOTIDE SEQUENCE [LARGE SCALE GENOMIC DNA]</scope>
    <source>
        <strain evidence="3">CBS 366.77</strain>
    </source>
</reference>
<evidence type="ECO:0000256" key="1">
    <source>
        <dbReference type="SAM" id="MobiDB-lite"/>
    </source>
</evidence>
<comment type="caution">
    <text evidence="2">The sequence shown here is derived from an EMBL/GenBank/DDBJ whole genome shotgun (WGS) entry which is preliminary data.</text>
</comment>
<evidence type="ECO:0000313" key="2">
    <source>
        <dbReference type="EMBL" id="RJE24032.1"/>
    </source>
</evidence>
<name>A0A3A2ZLL0_9EURO</name>
<gene>
    <name evidence="2" type="ORF">PHISCL_03626</name>
</gene>
<dbReference type="EMBL" id="MVGC01000096">
    <property type="protein sequence ID" value="RJE24032.1"/>
    <property type="molecule type" value="Genomic_DNA"/>
</dbReference>
<keyword evidence="3" id="KW-1185">Reference proteome</keyword>
<organism evidence="2 3">
    <name type="scientific">Aspergillus sclerotialis</name>
    <dbReference type="NCBI Taxonomy" id="2070753"/>
    <lineage>
        <taxon>Eukaryota</taxon>
        <taxon>Fungi</taxon>
        <taxon>Dikarya</taxon>
        <taxon>Ascomycota</taxon>
        <taxon>Pezizomycotina</taxon>
        <taxon>Eurotiomycetes</taxon>
        <taxon>Eurotiomycetidae</taxon>
        <taxon>Eurotiales</taxon>
        <taxon>Aspergillaceae</taxon>
        <taxon>Aspergillus</taxon>
        <taxon>Aspergillus subgen. Polypaecilum</taxon>
    </lineage>
</organism>
<proteinExistence type="predicted"/>
<dbReference type="Proteomes" id="UP000266188">
    <property type="component" value="Unassembled WGS sequence"/>
</dbReference>
<accession>A0A3A2ZLL0</accession>
<feature type="region of interest" description="Disordered" evidence="1">
    <location>
        <begin position="118"/>
        <end position="156"/>
    </location>
</feature>
<protein>
    <submittedName>
        <fullName evidence="2">Uncharacterized protein</fullName>
    </submittedName>
</protein>
<sequence length="174" mass="19581">MAAASDAVINADPRLRIDLVSGRTAFKTRLLKMPTRREIDFSDTLLRILHITQFSDLLAAKRTSSSSKDKSISQVSNAVVALRNNANLRIAFLCPVSLTTHVKNCRWPSQGKECSFNAKYHGGSPQSSQDTSGPSVVPLRRPHRPCLNPRFPQPHFPRIRLKRDSHRLHRLHCP</sequence>